<reference evidence="2" key="1">
    <citation type="journal article" date="2014" name="Science">
        <title>Ancient hybridizations among the ancestral genomes of bread wheat.</title>
        <authorList>
            <consortium name="International Wheat Genome Sequencing Consortium,"/>
            <person name="Marcussen T."/>
            <person name="Sandve S.R."/>
            <person name="Heier L."/>
            <person name="Spannagl M."/>
            <person name="Pfeifer M."/>
            <person name="Jakobsen K.S."/>
            <person name="Wulff B.B."/>
            <person name="Steuernagel B."/>
            <person name="Mayer K.F."/>
            <person name="Olsen O.A."/>
        </authorList>
    </citation>
    <scope>NUCLEOTIDE SEQUENCE [LARGE SCALE GENOMIC DNA]</scope>
    <source>
        <strain evidence="2">cv. AL8/78</strain>
    </source>
</reference>
<dbReference type="AlphaFoldDB" id="A0A453SVR2"/>
<dbReference type="Gramene" id="AET7Gv21118100.1">
    <property type="protein sequence ID" value="AET7Gv21118100.1"/>
    <property type="gene ID" value="AET7Gv21118100"/>
</dbReference>
<dbReference type="Proteomes" id="UP000015105">
    <property type="component" value="Chromosome 7D"/>
</dbReference>
<name>A0A453SVR2_AEGTS</name>
<accession>A0A453SVR2</accession>
<sequence length="62" mass="7240">ALRAKVRQVVQGDDNTQFFHMIANGKHRKKKIFQLEQDEGTIIGLENLKLYITNYYKQLFGA</sequence>
<reference evidence="1" key="4">
    <citation type="submission" date="2019-03" db="UniProtKB">
        <authorList>
            <consortium name="EnsemblPlants"/>
        </authorList>
    </citation>
    <scope>IDENTIFICATION</scope>
</reference>
<protein>
    <submittedName>
        <fullName evidence="1">Uncharacterized protein</fullName>
    </submittedName>
</protein>
<dbReference type="EnsemblPlants" id="AET7Gv21118100.1">
    <property type="protein sequence ID" value="AET7Gv21118100.1"/>
    <property type="gene ID" value="AET7Gv21118100"/>
</dbReference>
<reference evidence="2" key="2">
    <citation type="journal article" date="2017" name="Nat. Plants">
        <title>The Aegilops tauschii genome reveals multiple impacts of transposons.</title>
        <authorList>
            <person name="Zhao G."/>
            <person name="Zou C."/>
            <person name="Li K."/>
            <person name="Wang K."/>
            <person name="Li T."/>
            <person name="Gao L."/>
            <person name="Zhang X."/>
            <person name="Wang H."/>
            <person name="Yang Z."/>
            <person name="Liu X."/>
            <person name="Jiang W."/>
            <person name="Mao L."/>
            <person name="Kong X."/>
            <person name="Jiao Y."/>
            <person name="Jia J."/>
        </authorList>
    </citation>
    <scope>NUCLEOTIDE SEQUENCE [LARGE SCALE GENOMIC DNA]</scope>
    <source>
        <strain evidence="2">cv. AL8/78</strain>
    </source>
</reference>
<evidence type="ECO:0000313" key="1">
    <source>
        <dbReference type="EnsemblPlants" id="AET7Gv21118100.1"/>
    </source>
</evidence>
<keyword evidence="2" id="KW-1185">Reference proteome</keyword>
<reference evidence="1" key="3">
    <citation type="journal article" date="2017" name="Nature">
        <title>Genome sequence of the progenitor of the wheat D genome Aegilops tauschii.</title>
        <authorList>
            <person name="Luo M.C."/>
            <person name="Gu Y.Q."/>
            <person name="Puiu D."/>
            <person name="Wang H."/>
            <person name="Twardziok S.O."/>
            <person name="Deal K.R."/>
            <person name="Huo N."/>
            <person name="Zhu T."/>
            <person name="Wang L."/>
            <person name="Wang Y."/>
            <person name="McGuire P.E."/>
            <person name="Liu S."/>
            <person name="Long H."/>
            <person name="Ramasamy R.K."/>
            <person name="Rodriguez J.C."/>
            <person name="Van S.L."/>
            <person name="Yuan L."/>
            <person name="Wang Z."/>
            <person name="Xia Z."/>
            <person name="Xiao L."/>
            <person name="Anderson O.D."/>
            <person name="Ouyang S."/>
            <person name="Liang Y."/>
            <person name="Zimin A.V."/>
            <person name="Pertea G."/>
            <person name="Qi P."/>
            <person name="Bennetzen J.L."/>
            <person name="Dai X."/>
            <person name="Dawson M.W."/>
            <person name="Muller H.G."/>
            <person name="Kugler K."/>
            <person name="Rivarola-Duarte L."/>
            <person name="Spannagl M."/>
            <person name="Mayer K.F.X."/>
            <person name="Lu F.H."/>
            <person name="Bevan M.W."/>
            <person name="Leroy P."/>
            <person name="Li P."/>
            <person name="You F.M."/>
            <person name="Sun Q."/>
            <person name="Liu Z."/>
            <person name="Lyons E."/>
            <person name="Wicker T."/>
            <person name="Salzberg S.L."/>
            <person name="Devos K.M."/>
            <person name="Dvorak J."/>
        </authorList>
    </citation>
    <scope>NUCLEOTIDE SEQUENCE [LARGE SCALE GENOMIC DNA]</scope>
    <source>
        <strain evidence="1">cv. AL8/78</strain>
    </source>
</reference>
<organism evidence="1 2">
    <name type="scientific">Aegilops tauschii subsp. strangulata</name>
    <name type="common">Goatgrass</name>
    <dbReference type="NCBI Taxonomy" id="200361"/>
    <lineage>
        <taxon>Eukaryota</taxon>
        <taxon>Viridiplantae</taxon>
        <taxon>Streptophyta</taxon>
        <taxon>Embryophyta</taxon>
        <taxon>Tracheophyta</taxon>
        <taxon>Spermatophyta</taxon>
        <taxon>Magnoliopsida</taxon>
        <taxon>Liliopsida</taxon>
        <taxon>Poales</taxon>
        <taxon>Poaceae</taxon>
        <taxon>BOP clade</taxon>
        <taxon>Pooideae</taxon>
        <taxon>Triticodae</taxon>
        <taxon>Triticeae</taxon>
        <taxon>Triticinae</taxon>
        <taxon>Aegilops</taxon>
    </lineage>
</organism>
<reference evidence="1" key="5">
    <citation type="journal article" date="2021" name="G3 (Bethesda)">
        <title>Aegilops tauschii genome assembly Aet v5.0 features greater sequence contiguity and improved annotation.</title>
        <authorList>
            <person name="Wang L."/>
            <person name="Zhu T."/>
            <person name="Rodriguez J.C."/>
            <person name="Deal K.R."/>
            <person name="Dubcovsky J."/>
            <person name="McGuire P.E."/>
            <person name="Lux T."/>
            <person name="Spannagl M."/>
            <person name="Mayer K.F.X."/>
            <person name="Baldrich P."/>
            <person name="Meyers B.C."/>
            <person name="Huo N."/>
            <person name="Gu Y.Q."/>
            <person name="Zhou H."/>
            <person name="Devos K.M."/>
            <person name="Bennetzen J.L."/>
            <person name="Unver T."/>
            <person name="Budak H."/>
            <person name="Gulick P.J."/>
            <person name="Galiba G."/>
            <person name="Kalapos B."/>
            <person name="Nelson D.R."/>
            <person name="Li P."/>
            <person name="You F.M."/>
            <person name="Luo M.C."/>
            <person name="Dvorak J."/>
        </authorList>
    </citation>
    <scope>NUCLEOTIDE SEQUENCE [LARGE SCALE GENOMIC DNA]</scope>
    <source>
        <strain evidence="1">cv. AL8/78</strain>
    </source>
</reference>
<evidence type="ECO:0000313" key="2">
    <source>
        <dbReference type="Proteomes" id="UP000015105"/>
    </source>
</evidence>
<proteinExistence type="predicted"/>